<evidence type="ECO:0000313" key="1">
    <source>
        <dbReference type="EMBL" id="GBG16403.1"/>
    </source>
</evidence>
<dbReference type="OrthoDB" id="486806at2"/>
<dbReference type="InterPro" id="IPR036388">
    <property type="entry name" value="WH-like_DNA-bd_sf"/>
</dbReference>
<dbReference type="SUPFAM" id="SSF46689">
    <property type="entry name" value="Homeodomain-like"/>
    <property type="match status" value="1"/>
</dbReference>
<protein>
    <recommendedName>
        <fullName evidence="3">DUF433 domain-containing protein</fullName>
    </recommendedName>
</protein>
<dbReference type="InterPro" id="IPR007367">
    <property type="entry name" value="DUF433"/>
</dbReference>
<comment type="caution">
    <text evidence="1">The sequence shown here is derived from an EMBL/GenBank/DDBJ whole genome shotgun (WGS) entry which is preliminary data.</text>
</comment>
<sequence length="110" mass="12669">MTAALKRAKPYIEQRDGGYWIEETRISLDSVVYAFLNGESPESIAQNFPLLSLEQVYGAITFYLANRELIDAYLEEGEKEFEKLQQSLREKNPPLYQKLKAAQIQKHSKA</sequence>
<dbReference type="AlphaFoldDB" id="A0A2R5FJJ9"/>
<dbReference type="EMBL" id="BDUD01000001">
    <property type="protein sequence ID" value="GBG16403.1"/>
    <property type="molecule type" value="Genomic_DNA"/>
</dbReference>
<dbReference type="InterPro" id="IPR009057">
    <property type="entry name" value="Homeodomain-like_sf"/>
</dbReference>
<name>A0A2R5FJJ9_NOSCO</name>
<accession>A0A2R5FJJ9</accession>
<dbReference type="RefSeq" id="WP_109006776.1">
    <property type="nucleotide sequence ID" value="NZ_BDUD01000001.1"/>
</dbReference>
<dbReference type="Proteomes" id="UP000245124">
    <property type="component" value="Unassembled WGS sequence"/>
</dbReference>
<keyword evidence="2" id="KW-1185">Reference proteome</keyword>
<evidence type="ECO:0000313" key="2">
    <source>
        <dbReference type="Proteomes" id="UP000245124"/>
    </source>
</evidence>
<proteinExistence type="predicted"/>
<organism evidence="1 2">
    <name type="scientific">Nostoc commune NIES-4072</name>
    <dbReference type="NCBI Taxonomy" id="2005467"/>
    <lineage>
        <taxon>Bacteria</taxon>
        <taxon>Bacillati</taxon>
        <taxon>Cyanobacteriota</taxon>
        <taxon>Cyanophyceae</taxon>
        <taxon>Nostocales</taxon>
        <taxon>Nostocaceae</taxon>
        <taxon>Nostoc</taxon>
    </lineage>
</organism>
<dbReference type="Pfam" id="PF04255">
    <property type="entry name" value="DUF433"/>
    <property type="match status" value="1"/>
</dbReference>
<evidence type="ECO:0008006" key="3">
    <source>
        <dbReference type="Google" id="ProtNLM"/>
    </source>
</evidence>
<gene>
    <name evidence="1" type="ORF">NIES4072_00490</name>
</gene>
<reference evidence="1 2" key="1">
    <citation type="submission" date="2017-06" db="EMBL/GenBank/DDBJ databases">
        <title>Genome sequencing of cyanobaciteial culture collection at National Institute for Environmental Studies (NIES).</title>
        <authorList>
            <person name="Hirose Y."/>
            <person name="Shimura Y."/>
            <person name="Fujisawa T."/>
            <person name="Nakamura Y."/>
            <person name="Kawachi M."/>
        </authorList>
    </citation>
    <scope>NUCLEOTIDE SEQUENCE [LARGE SCALE GENOMIC DNA]</scope>
    <source>
        <strain evidence="1 2">NIES-4072</strain>
    </source>
</reference>
<dbReference type="Gene3D" id="1.10.10.10">
    <property type="entry name" value="Winged helix-like DNA-binding domain superfamily/Winged helix DNA-binding domain"/>
    <property type="match status" value="1"/>
</dbReference>